<protein>
    <submittedName>
        <fullName evidence="2">Uncharacterized protein</fullName>
    </submittedName>
</protein>
<dbReference type="AlphaFoldDB" id="A0AA42LUM9"/>
<sequence length="142" mass="15788">MKTASAAFRLLCFAILLLPQTVSAEQGGPLPPLPAPPEDRLPQLVSENLQRNTWFSADGSDWGIKVQEGQYVEVYLSPLACQRWLQEGKRAKPRSLHINGNPVNKAACFSGVNKAQYIQTPLDALDFEALLFSKRQIDRVQP</sequence>
<evidence type="ECO:0000313" key="3">
    <source>
        <dbReference type="Proteomes" id="UP001161094"/>
    </source>
</evidence>
<evidence type="ECO:0000313" key="2">
    <source>
        <dbReference type="EMBL" id="MDH0739789.1"/>
    </source>
</evidence>
<gene>
    <name evidence="2" type="ORF">N5D93_28555</name>
</gene>
<name>A0AA42LUM9_9BURK</name>
<dbReference type="EMBL" id="JAOCDZ010000030">
    <property type="protein sequence ID" value="MDH0739789.1"/>
    <property type="molecule type" value="Genomic_DNA"/>
</dbReference>
<feature type="signal peptide" evidence="1">
    <location>
        <begin position="1"/>
        <end position="24"/>
    </location>
</feature>
<comment type="caution">
    <text evidence="2">The sequence shown here is derived from an EMBL/GenBank/DDBJ whole genome shotgun (WGS) entry which is preliminary data.</text>
</comment>
<dbReference type="Proteomes" id="UP001161094">
    <property type="component" value="Unassembled WGS sequence"/>
</dbReference>
<dbReference type="RefSeq" id="WP_207468449.1">
    <property type="nucleotide sequence ID" value="NZ_JAOCDZ010000030.1"/>
</dbReference>
<evidence type="ECO:0000256" key="1">
    <source>
        <dbReference type="SAM" id="SignalP"/>
    </source>
</evidence>
<proteinExistence type="predicted"/>
<keyword evidence="1" id="KW-0732">Signal</keyword>
<accession>A0AA42LUM9</accession>
<organism evidence="2 3">
    <name type="scientific">Achromobacter spanius</name>
    <dbReference type="NCBI Taxonomy" id="217203"/>
    <lineage>
        <taxon>Bacteria</taxon>
        <taxon>Pseudomonadati</taxon>
        <taxon>Pseudomonadota</taxon>
        <taxon>Betaproteobacteria</taxon>
        <taxon>Burkholderiales</taxon>
        <taxon>Alcaligenaceae</taxon>
        <taxon>Achromobacter</taxon>
    </lineage>
</organism>
<feature type="chain" id="PRO_5041250544" evidence="1">
    <location>
        <begin position="25"/>
        <end position="142"/>
    </location>
</feature>
<reference evidence="2" key="1">
    <citation type="submission" date="2022-09" db="EMBL/GenBank/DDBJ databases">
        <title>Intensive care unit water sources are persistently colonized with multi-drug resistant bacteria and are the site of extensive horizontal gene transfer of antibiotic resistance genes.</title>
        <authorList>
            <person name="Diorio-Toth L."/>
        </authorList>
    </citation>
    <scope>NUCLEOTIDE SEQUENCE</scope>
    <source>
        <strain evidence="2">GD03843</strain>
    </source>
</reference>